<evidence type="ECO:0000313" key="1">
    <source>
        <dbReference type="EMBL" id="CAE6535932.1"/>
    </source>
</evidence>
<proteinExistence type="predicted"/>
<reference evidence="1" key="1">
    <citation type="submission" date="2021-01" db="EMBL/GenBank/DDBJ databases">
        <authorList>
            <person name="Kaushik A."/>
        </authorList>
    </citation>
    <scope>NUCLEOTIDE SEQUENCE</scope>
    <source>
        <strain evidence="1">AG6-10EEA</strain>
    </source>
</reference>
<feature type="non-terminal residue" evidence="1">
    <location>
        <position position="1"/>
    </location>
</feature>
<dbReference type="Proteomes" id="UP000663853">
    <property type="component" value="Unassembled WGS sequence"/>
</dbReference>
<gene>
    <name evidence="1" type="ORF">RDB_LOCUS178982</name>
</gene>
<protein>
    <submittedName>
        <fullName evidence="1">Uncharacterized protein</fullName>
    </submittedName>
</protein>
<dbReference type="EMBL" id="CAJMXA010004150">
    <property type="protein sequence ID" value="CAE6535932.1"/>
    <property type="molecule type" value="Genomic_DNA"/>
</dbReference>
<name>A0A8H3DTS0_9AGAM</name>
<dbReference type="AlphaFoldDB" id="A0A8H3DTS0"/>
<sequence>MPMVSHQQKPPEPVLDEEQCMVCPSSTPWTTTASHEGVSCWRWAKAHLKAASWDYLMGYCTLQTAPALARKPQRTDRSGIYPYVKLTPPGTGCLGVCGAHLNALEQGFQTSHCRYQLGHTLVSRLCANDLIYHHLPLGFVI</sequence>
<accession>A0A8H3DTS0</accession>
<comment type="caution">
    <text evidence="1">The sequence shown here is derived from an EMBL/GenBank/DDBJ whole genome shotgun (WGS) entry which is preliminary data.</text>
</comment>
<organism evidence="1 2">
    <name type="scientific">Rhizoctonia solani</name>
    <dbReference type="NCBI Taxonomy" id="456999"/>
    <lineage>
        <taxon>Eukaryota</taxon>
        <taxon>Fungi</taxon>
        <taxon>Dikarya</taxon>
        <taxon>Basidiomycota</taxon>
        <taxon>Agaricomycotina</taxon>
        <taxon>Agaricomycetes</taxon>
        <taxon>Cantharellales</taxon>
        <taxon>Ceratobasidiaceae</taxon>
        <taxon>Rhizoctonia</taxon>
    </lineage>
</organism>
<evidence type="ECO:0000313" key="2">
    <source>
        <dbReference type="Proteomes" id="UP000663853"/>
    </source>
</evidence>